<feature type="compositionally biased region" description="Low complexity" evidence="1">
    <location>
        <begin position="14"/>
        <end position="23"/>
    </location>
</feature>
<dbReference type="Proteomes" id="UP001153636">
    <property type="component" value="Chromosome 11"/>
</dbReference>
<evidence type="ECO:0000313" key="2">
    <source>
        <dbReference type="EMBL" id="CAH1101552.1"/>
    </source>
</evidence>
<dbReference type="EMBL" id="OV651823">
    <property type="protein sequence ID" value="CAH1101552.1"/>
    <property type="molecule type" value="Genomic_DNA"/>
</dbReference>
<protein>
    <submittedName>
        <fullName evidence="2">Uncharacterized protein</fullName>
    </submittedName>
</protein>
<sequence length="169" mass="19597">MPKDRKKRKRRHSTSSSSSSSSGDESRRNWKKSRINSTKHRVTNYTPAELLFGFPLKMNNDVHDSESEDNVDVTTIRKRAAKRLEQNIIKQDITFNKKRSPPKMYKVGDLVLTKVISNPATGESKKLLPKFRGPFKIIEVLPNDRYRVKEDLHTGRSKRPYEGVVDWNT</sequence>
<feature type="compositionally biased region" description="Basic residues" evidence="1">
    <location>
        <begin position="29"/>
        <end position="41"/>
    </location>
</feature>
<feature type="compositionally biased region" description="Basic residues" evidence="1">
    <location>
        <begin position="1"/>
        <end position="13"/>
    </location>
</feature>
<evidence type="ECO:0000256" key="1">
    <source>
        <dbReference type="SAM" id="MobiDB-lite"/>
    </source>
</evidence>
<dbReference type="AlphaFoldDB" id="A0A9P0CMY8"/>
<gene>
    <name evidence="2" type="ORF">PSYICH_LOCUS2876</name>
</gene>
<dbReference type="OrthoDB" id="6818458at2759"/>
<evidence type="ECO:0000313" key="3">
    <source>
        <dbReference type="Proteomes" id="UP001153636"/>
    </source>
</evidence>
<keyword evidence="3" id="KW-1185">Reference proteome</keyword>
<accession>A0A9P0CMY8</accession>
<name>A0A9P0CMY8_9CUCU</name>
<reference evidence="2" key="1">
    <citation type="submission" date="2022-01" db="EMBL/GenBank/DDBJ databases">
        <authorList>
            <person name="King R."/>
        </authorList>
    </citation>
    <scope>NUCLEOTIDE SEQUENCE</scope>
</reference>
<feature type="region of interest" description="Disordered" evidence="1">
    <location>
        <begin position="1"/>
        <end position="41"/>
    </location>
</feature>
<proteinExistence type="predicted"/>
<organism evidence="2 3">
    <name type="scientific">Psylliodes chrysocephalus</name>
    <dbReference type="NCBI Taxonomy" id="3402493"/>
    <lineage>
        <taxon>Eukaryota</taxon>
        <taxon>Metazoa</taxon>
        <taxon>Ecdysozoa</taxon>
        <taxon>Arthropoda</taxon>
        <taxon>Hexapoda</taxon>
        <taxon>Insecta</taxon>
        <taxon>Pterygota</taxon>
        <taxon>Neoptera</taxon>
        <taxon>Endopterygota</taxon>
        <taxon>Coleoptera</taxon>
        <taxon>Polyphaga</taxon>
        <taxon>Cucujiformia</taxon>
        <taxon>Chrysomeloidea</taxon>
        <taxon>Chrysomelidae</taxon>
        <taxon>Galerucinae</taxon>
        <taxon>Alticini</taxon>
        <taxon>Psylliodes</taxon>
    </lineage>
</organism>